<evidence type="ECO:0000259" key="4">
    <source>
        <dbReference type="SMART" id="SM01359"/>
    </source>
</evidence>
<dbReference type="Proteomes" id="UP000249046">
    <property type="component" value="Unassembled WGS sequence"/>
</dbReference>
<evidence type="ECO:0000313" key="7">
    <source>
        <dbReference type="Proteomes" id="UP000249046"/>
    </source>
</evidence>
<evidence type="ECO:0000313" key="6">
    <source>
        <dbReference type="EMBL" id="PZQ19496.1"/>
    </source>
</evidence>
<dbReference type="GO" id="GO:0004866">
    <property type="term" value="F:endopeptidase inhibitor activity"/>
    <property type="evidence" value="ECO:0007669"/>
    <property type="project" value="UniProtKB-UniRule"/>
</dbReference>
<dbReference type="PIRSF" id="PIRSF038980">
    <property type="entry name" value="A2M_bac"/>
    <property type="match status" value="1"/>
</dbReference>
<comment type="similarity">
    <text evidence="1">Belongs to the protease inhibitor I39 (alpha-2-macroglobulin) family. Bacterial alpha-2-macroglobulin subfamily.</text>
</comment>
<dbReference type="InterPro" id="IPR002890">
    <property type="entry name" value="MG2"/>
</dbReference>
<dbReference type="Gene3D" id="2.60.40.1930">
    <property type="match status" value="1"/>
</dbReference>
<feature type="domain" description="Alpha-2-macroglobulin bait region" evidence="4">
    <location>
        <begin position="750"/>
        <end position="893"/>
    </location>
</feature>
<proteinExistence type="inferred from homology"/>
<name>A0A2W5KQU6_9GAMM</name>
<keyword evidence="2" id="KW-0732">Signal</keyword>
<organism evidence="6 7">
    <name type="scientific">Rhodanobacter denitrificans</name>
    <dbReference type="NCBI Taxonomy" id="666685"/>
    <lineage>
        <taxon>Bacteria</taxon>
        <taxon>Pseudomonadati</taxon>
        <taxon>Pseudomonadota</taxon>
        <taxon>Gammaproteobacteria</taxon>
        <taxon>Lysobacterales</taxon>
        <taxon>Rhodanobacteraceae</taxon>
        <taxon>Rhodanobacter</taxon>
    </lineage>
</organism>
<dbReference type="InterPro" id="IPR040639">
    <property type="entry name" value="A2MG_MG1"/>
</dbReference>
<evidence type="ECO:0000256" key="3">
    <source>
        <dbReference type="PIRNR" id="PIRNR038980"/>
    </source>
</evidence>
<dbReference type="PANTHER" id="PTHR40094:SF1">
    <property type="entry name" value="UBIQUITIN DOMAIN-CONTAINING PROTEIN"/>
    <property type="match status" value="1"/>
</dbReference>
<feature type="domain" description="Alpha-2-macroglobulin" evidence="5">
    <location>
        <begin position="957"/>
        <end position="1046"/>
    </location>
</feature>
<evidence type="ECO:0000256" key="2">
    <source>
        <dbReference type="ARBA" id="ARBA00022729"/>
    </source>
</evidence>
<protein>
    <recommendedName>
        <fullName evidence="3">Alpha-2-macroglobulin</fullName>
    </recommendedName>
</protein>
<comment type="caution">
    <text evidence="6">The sequence shown here is derived from an EMBL/GenBank/DDBJ whole genome shotgun (WGS) entry which is preliminary data.</text>
</comment>
<dbReference type="InterPro" id="IPR011625">
    <property type="entry name" value="A2M_N_BRD"/>
</dbReference>
<dbReference type="InterPro" id="IPR047565">
    <property type="entry name" value="Alpha-macroglob_thiol-ester_cl"/>
</dbReference>
<dbReference type="Pfam" id="PF11974">
    <property type="entry name" value="bMG3"/>
    <property type="match status" value="1"/>
</dbReference>
<dbReference type="PANTHER" id="PTHR40094">
    <property type="entry name" value="ALPHA-2-MACROGLOBULIN HOMOLOG"/>
    <property type="match status" value="1"/>
</dbReference>
<dbReference type="Pfam" id="PF17970">
    <property type="entry name" value="bMG1"/>
    <property type="match status" value="1"/>
</dbReference>
<evidence type="ECO:0000256" key="1">
    <source>
        <dbReference type="ARBA" id="ARBA00010556"/>
    </source>
</evidence>
<dbReference type="SMART" id="SM01359">
    <property type="entry name" value="A2M_N_2"/>
    <property type="match status" value="1"/>
</dbReference>
<reference evidence="6 7" key="1">
    <citation type="submission" date="2017-08" db="EMBL/GenBank/DDBJ databases">
        <title>Infants hospitalized years apart are colonized by the same room-sourced microbial strains.</title>
        <authorList>
            <person name="Brooks B."/>
            <person name="Olm M.R."/>
            <person name="Firek B.A."/>
            <person name="Baker R."/>
            <person name="Thomas B.C."/>
            <person name="Morowitz M.J."/>
            <person name="Banfield J.F."/>
        </authorList>
    </citation>
    <scope>NUCLEOTIDE SEQUENCE [LARGE SCALE GENOMIC DNA]</scope>
    <source>
        <strain evidence="6">S2_005_003_R2_42</strain>
    </source>
</reference>
<gene>
    <name evidence="6" type="ORF">DI564_01965</name>
</gene>
<dbReference type="InterPro" id="IPR041246">
    <property type="entry name" value="Bact_MG10"/>
</dbReference>
<dbReference type="Pfam" id="PF00207">
    <property type="entry name" value="A2M"/>
    <property type="match status" value="1"/>
</dbReference>
<dbReference type="InterPro" id="IPR021868">
    <property type="entry name" value="Alpha_2_Macroglob_MG3"/>
</dbReference>
<dbReference type="Pfam" id="PF17962">
    <property type="entry name" value="bMG6"/>
    <property type="match status" value="1"/>
</dbReference>
<keyword evidence="3" id="KW-0646">Protease inhibitor</keyword>
<evidence type="ECO:0000259" key="5">
    <source>
        <dbReference type="SMART" id="SM01360"/>
    </source>
</evidence>
<dbReference type="PROSITE" id="PS51257">
    <property type="entry name" value="PROKAR_LIPOPROTEIN"/>
    <property type="match status" value="1"/>
</dbReference>
<dbReference type="SUPFAM" id="SSF48239">
    <property type="entry name" value="Terpenoid cyclases/Protein prenyltransferases"/>
    <property type="match status" value="1"/>
</dbReference>
<accession>A0A2W5KQU6</accession>
<dbReference type="Pfam" id="PF17973">
    <property type="entry name" value="bMG10"/>
    <property type="match status" value="1"/>
</dbReference>
<dbReference type="Pfam" id="PF01835">
    <property type="entry name" value="MG2"/>
    <property type="match status" value="1"/>
</dbReference>
<dbReference type="Gene3D" id="1.50.10.20">
    <property type="match status" value="1"/>
</dbReference>
<dbReference type="Pfam" id="PF07703">
    <property type="entry name" value="A2M_BRD"/>
    <property type="match status" value="1"/>
</dbReference>
<dbReference type="SMART" id="SM01360">
    <property type="entry name" value="A2M"/>
    <property type="match status" value="1"/>
</dbReference>
<dbReference type="InterPro" id="IPR008930">
    <property type="entry name" value="Terpenoid_cyclase/PrenylTrfase"/>
</dbReference>
<dbReference type="EMBL" id="QFPO01000002">
    <property type="protein sequence ID" value="PZQ19496.1"/>
    <property type="molecule type" value="Genomic_DNA"/>
</dbReference>
<comment type="function">
    <text evidence="3">Protects the bacterial cell from host peptidases.</text>
</comment>
<keyword evidence="3" id="KW-1003">Cell membrane</keyword>
<dbReference type="CDD" id="cd02891">
    <property type="entry name" value="A2M_like"/>
    <property type="match status" value="1"/>
</dbReference>
<dbReference type="InterPro" id="IPR049120">
    <property type="entry name" value="A2M_bMG2"/>
</dbReference>
<dbReference type="InterPro" id="IPR041462">
    <property type="entry name" value="Bact_A2M_MG6"/>
</dbReference>
<dbReference type="Pfam" id="PF21142">
    <property type="entry name" value="A2M_bMG2"/>
    <property type="match status" value="1"/>
</dbReference>
<dbReference type="InterPro" id="IPR001599">
    <property type="entry name" value="Macroglobln_a2"/>
</dbReference>
<dbReference type="Pfam" id="PF17972">
    <property type="entry name" value="bMG5"/>
    <property type="match status" value="1"/>
</dbReference>
<dbReference type="InterPro" id="IPR026284">
    <property type="entry name" value="A2MG_proteobact"/>
</dbReference>
<sequence>MKASLPVSPLRLGWTVVLSSALALLGACNRSPQGVPELQERKPVAAEPATPVEGFALTSARAEPYQGQLALTLEFSRALTGSQTFDTLIEVSGPKGETVSGSWALDEDGKTLRFPFVQADASYTVRLKPGIGAVDGSTLAEAVEKSVYTGPLEPAVGFASQGSVLPARETRGLPVVSVNVPEVDVEFLRVQDKEIPNFFAAYQRNAKRSSWELDPRYGWYGREGKPVAQIADSVYANRFALAGKQNERTLSYLPIQNITELNQPGLYFAVMKRAGSFGDQFETSFFFVSDIGLHTRVYADKLFVHTASLKTGAATGGVEIAVVDAKGETVVSGTTDASGNALLGYTLNAGHVLTARAGRDVSLLPFNQPALDLSDFAVGGRRQERFDVFAWSGRDLYRPGETVRLSALLRDFDGKPIAAQPLFVSLKQPDGRVFAQAKLEPGDLNYFEWTREIPADAPTGRWQVEFRLDPAAKEASQGITFRIEEFLPERLKLDLTTAQERLAPGEALALEVQADYLYGAPAAGNRFTARLTVAVDQHPVEAYKDYFFGDPTVELPKEAKDVLDVELDERGHHSASIDVTDDAKPATPIAAIVSGSVYETGGRTVTRTLKRTLWPADALVGVRPLFDPKDGASSNARAGFEVVRANAAGESVGGSPLKLTLVRERRDYHWVYDSESGWRFNYTERQENTESRDLPIQAGQAARFDVPVEWGNYRVELFDPDTGLTTRYPFYAGWSWNDDNRGQEARPDKIKLSLDKERYRAGDTVKVTVTPPHPGEGLLLVESDTLLYTQAIDVRKNATIEIPVTEAWERHDVYITALVFRGGSASEKVTPARAVGEAFVPIDRSERKIEVKLEVPATMKPQTALPVTVSAPALAGRKAAVTVSAVDVGILNITRFPRPDPTGWFFAQRRLGVDAYDLYGRVIESFEGGTARLRYGGDLALDALPQARRPTAKVQTVDLFSGTVALDAQGRAEVRLDVPDFNGTLRVVAVAFADDRYGSADAETIVRAPLVAEISTPRVLAPGDRSIMTLDLQNFSGSERAITVEVQAGKPLALADGKRTLTLADGAKTTLNFPLSAQDGYGVGTLNVAADAGADIQIRRTFELAVRPAWPSVLRSRPAVLEQLAPITLGAGELDGLLPESVTARLTVTSLPPLPFAAALQGLLDYPYGCAEQTTSKGYGALLLDGASADKLGVTGLDADARKARVEGALGRLASMQVGSGHFGMWGGDGYVNEFLTPYITEFMLDARDEGFLVPEATLQKALQRINDDLLSGGHPYYQYDHSDHLRFADQAWSAYVLARVNRAPLGTLRALYDNDRGKSLTALPLVHLGIALKLMGDAPRAEQAIGEAFAKTVDRPSWLGDYGSDLRDTALMISLVRRFDLAKPEYLARVFDLARSLDASTGDRRSRWTWLSTQEQIAIARLGRTLIDDNGNAISGTLAIGAQTTPVEPTQLWTRSFGAADLRAGVRLTPQGDLPIYLSTDVAGVPTTAPANDDSHVWIRRRYYTLDGKPWEPAPLKEGDALIVGLRLEARESMRDALLVDLLPGGLEIENFNLTDAKQWADVVVDGITLSDRGSAAEVRHEEFRDDRYVAALSLDEGQTAQIFYLVRAVSPGTFLVPPPLVEDMYRPQIRGVGRSEPQRIEVGAPAKSP</sequence>
<dbReference type="InterPro" id="IPR051802">
    <property type="entry name" value="YfhM-like"/>
</dbReference>
<dbReference type="SMART" id="SM01419">
    <property type="entry name" value="Thiol-ester_cl"/>
    <property type="match status" value="1"/>
</dbReference>
<dbReference type="InterPro" id="IPR041203">
    <property type="entry name" value="Bact_A2M_MG5"/>
</dbReference>
<keyword evidence="3" id="KW-0472">Membrane</keyword>